<proteinExistence type="inferred from homology"/>
<evidence type="ECO:0000256" key="6">
    <source>
        <dbReference type="NCBIfam" id="TIGR03399"/>
    </source>
</evidence>
<dbReference type="HAMAP" id="MF_00200">
    <property type="entry name" value="RTC"/>
    <property type="match status" value="1"/>
</dbReference>
<dbReference type="GO" id="GO:0003963">
    <property type="term" value="F:RNA-3'-phosphate cyclase activity"/>
    <property type="evidence" value="ECO:0007669"/>
    <property type="project" value="UniProtKB-UniRule"/>
</dbReference>
<keyword evidence="5" id="KW-0963">Cytoplasm</keyword>
<dbReference type="InterPro" id="IPR017770">
    <property type="entry name" value="RNA3'_term_phos_cyc_type_1"/>
</dbReference>
<dbReference type="InterPro" id="IPR036553">
    <property type="entry name" value="RPTC_insert"/>
</dbReference>
<comment type="similarity">
    <text evidence="1 5">Belongs to the RNA 3'-terminal cyclase family. Type 1 subfamily.</text>
</comment>
<evidence type="ECO:0000256" key="1">
    <source>
        <dbReference type="ARBA" id="ARBA00009206"/>
    </source>
</evidence>
<feature type="domain" description="RNA 3'-terminal phosphate cyclase" evidence="7">
    <location>
        <begin position="9"/>
        <end position="318"/>
    </location>
</feature>
<dbReference type="InterPro" id="IPR000228">
    <property type="entry name" value="RNA3'_term_phos_cyc"/>
</dbReference>
<evidence type="ECO:0000256" key="4">
    <source>
        <dbReference type="ARBA" id="ARBA00022741"/>
    </source>
</evidence>
<dbReference type="Gene3D" id="3.30.360.20">
    <property type="entry name" value="RNA 3'-terminal phosphate cyclase, insert domain"/>
    <property type="match status" value="1"/>
</dbReference>
<dbReference type="PANTHER" id="PTHR11096">
    <property type="entry name" value="RNA 3' TERMINAL PHOSPHATE CYCLASE"/>
    <property type="match status" value="1"/>
</dbReference>
<evidence type="ECO:0000313" key="10">
    <source>
        <dbReference type="Proteomes" id="UP001597119"/>
    </source>
</evidence>
<dbReference type="Proteomes" id="UP001597119">
    <property type="component" value="Unassembled WGS sequence"/>
</dbReference>
<dbReference type="InterPro" id="IPR013792">
    <property type="entry name" value="RNA3'P_cycl/enolpyr_Trfase_a/b"/>
</dbReference>
<name>A0ABD6CB97_9EURY</name>
<keyword evidence="3 5" id="KW-0436">Ligase</keyword>
<dbReference type="PIRSF" id="PIRSF005378">
    <property type="entry name" value="RNA3'_term_phos_cycl_euk"/>
    <property type="match status" value="1"/>
</dbReference>
<dbReference type="NCBIfam" id="TIGR03399">
    <property type="entry name" value="RNA_3prim_cycl"/>
    <property type="match status" value="1"/>
</dbReference>
<dbReference type="InterPro" id="IPR013791">
    <property type="entry name" value="RNA3'-term_phos_cycl_insert"/>
</dbReference>
<feature type="binding site" evidence="5">
    <location>
        <position position="98"/>
    </location>
    <ligand>
        <name>ATP</name>
        <dbReference type="ChEBI" id="CHEBI:30616"/>
    </ligand>
</feature>
<organism evidence="9 10">
    <name type="scientific">Halorientalis brevis</name>
    <dbReference type="NCBI Taxonomy" id="1126241"/>
    <lineage>
        <taxon>Archaea</taxon>
        <taxon>Methanobacteriati</taxon>
        <taxon>Methanobacteriota</taxon>
        <taxon>Stenosarchaea group</taxon>
        <taxon>Halobacteria</taxon>
        <taxon>Halobacteriales</taxon>
        <taxon>Haloarculaceae</taxon>
        <taxon>Halorientalis</taxon>
    </lineage>
</organism>
<evidence type="ECO:0000256" key="2">
    <source>
        <dbReference type="ARBA" id="ARBA00021428"/>
    </source>
</evidence>
<evidence type="ECO:0000259" key="8">
    <source>
        <dbReference type="Pfam" id="PF05189"/>
    </source>
</evidence>
<comment type="catalytic activity">
    <reaction evidence="5">
        <text>a 3'-end 3'-phospho-ribonucleotide-RNA + ATP = a 3'-end 2',3'-cyclophospho-ribonucleotide-RNA + AMP + diphosphate</text>
        <dbReference type="Rhea" id="RHEA:23976"/>
        <dbReference type="Rhea" id="RHEA-COMP:10463"/>
        <dbReference type="Rhea" id="RHEA-COMP:10464"/>
        <dbReference type="ChEBI" id="CHEBI:30616"/>
        <dbReference type="ChEBI" id="CHEBI:33019"/>
        <dbReference type="ChEBI" id="CHEBI:83062"/>
        <dbReference type="ChEBI" id="CHEBI:83064"/>
        <dbReference type="ChEBI" id="CHEBI:456215"/>
        <dbReference type="EC" id="6.5.1.4"/>
    </reaction>
</comment>
<dbReference type="AlphaFoldDB" id="A0ABD6CB97"/>
<accession>A0ABD6CB97</accession>
<dbReference type="InterPro" id="IPR023797">
    <property type="entry name" value="RNA3'_phos_cyclase_dom"/>
</dbReference>
<evidence type="ECO:0000313" key="9">
    <source>
        <dbReference type="EMBL" id="MFD1586639.1"/>
    </source>
</evidence>
<dbReference type="Pfam" id="PF01137">
    <property type="entry name" value="RTC"/>
    <property type="match status" value="1"/>
</dbReference>
<dbReference type="GO" id="GO:0005524">
    <property type="term" value="F:ATP binding"/>
    <property type="evidence" value="ECO:0007669"/>
    <property type="project" value="UniProtKB-KW"/>
</dbReference>
<protein>
    <recommendedName>
        <fullName evidence="2 5">RNA 3'-terminal phosphate cyclase</fullName>
        <shortName evidence="5">RNA cyclase</shortName>
        <shortName evidence="5">RNA-3'-phosphate cyclase</shortName>
        <ecNumber evidence="5 6">6.5.1.4</ecNumber>
    </recommendedName>
</protein>
<dbReference type="InterPro" id="IPR037136">
    <property type="entry name" value="RNA3'_phos_cyclase_dom_sf"/>
</dbReference>
<dbReference type="Gene3D" id="3.65.10.20">
    <property type="entry name" value="RNA 3'-terminal phosphate cyclase domain"/>
    <property type="match status" value="1"/>
</dbReference>
<dbReference type="GO" id="GO:0006396">
    <property type="term" value="P:RNA processing"/>
    <property type="evidence" value="ECO:0007669"/>
    <property type="project" value="UniProtKB-UniRule"/>
</dbReference>
<reference evidence="9 10" key="1">
    <citation type="journal article" date="2019" name="Int. J. Syst. Evol. Microbiol.">
        <title>The Global Catalogue of Microorganisms (GCM) 10K type strain sequencing project: providing services to taxonomists for standard genome sequencing and annotation.</title>
        <authorList>
            <consortium name="The Broad Institute Genomics Platform"/>
            <consortium name="The Broad Institute Genome Sequencing Center for Infectious Disease"/>
            <person name="Wu L."/>
            <person name="Ma J."/>
        </authorList>
    </citation>
    <scope>NUCLEOTIDE SEQUENCE [LARGE SCALE GENOMIC DNA]</scope>
    <source>
        <strain evidence="9 10">CGMCC 1.12125</strain>
    </source>
</reference>
<feature type="active site" description="Tele-AMP-histidine intermediate" evidence="5">
    <location>
        <position position="306"/>
    </location>
</feature>
<sequence length="335" mass="34948">MLELDGSDAGGQFLRRALALSILTDTPVTVEHVRGSRPEPGLKPQHLAAVQAAADACDGTVEGARLGAETVSLDPGRLSGGTVTADIQTAGSVTLVFDTLLPLALRIDDPLTVRATGGTDVAWSPPMTWYRHVKLPLLRDLGVEVAVDVDRTGFYPVGGGAATLSLNPSDPAPLALSDRGSLEGIRVYSKAANGLADAEVAERQAEAVLEQFDDDVTVLERTISYVDTDSPGTACCVRADYENGVAGASALGEKGKPAEEVGREAASDVHSFEGTNAAVDRYLADQLLVVLVAAGGELTIPTMTNHVETSLALFEAFGESVDVSEKDERVVLRAG</sequence>
<feature type="binding site" evidence="5">
    <location>
        <begin position="282"/>
        <end position="286"/>
    </location>
    <ligand>
        <name>ATP</name>
        <dbReference type="ChEBI" id="CHEBI:30616"/>
    </ligand>
</feature>
<dbReference type="SUPFAM" id="SSF52913">
    <property type="entry name" value="RNA 3'-terminal phosphate cyclase, RPTC, insert domain"/>
    <property type="match status" value="1"/>
</dbReference>
<keyword evidence="4 5" id="KW-0547">Nucleotide-binding</keyword>
<dbReference type="GO" id="GO:0005737">
    <property type="term" value="C:cytoplasm"/>
    <property type="evidence" value="ECO:0007669"/>
    <property type="project" value="UniProtKB-SubCell"/>
</dbReference>
<evidence type="ECO:0000256" key="5">
    <source>
        <dbReference type="HAMAP-Rule" id="MF_00200"/>
    </source>
</evidence>
<evidence type="ECO:0000259" key="7">
    <source>
        <dbReference type="Pfam" id="PF01137"/>
    </source>
</evidence>
<dbReference type="Pfam" id="PF05189">
    <property type="entry name" value="RTC_insert"/>
    <property type="match status" value="1"/>
</dbReference>
<dbReference type="NCBIfam" id="NF003246">
    <property type="entry name" value="PRK04204.1-2"/>
    <property type="match status" value="1"/>
</dbReference>
<feature type="domain" description="RNA 3'-terminal phosphate cyclase insert" evidence="8">
    <location>
        <begin position="178"/>
        <end position="269"/>
    </location>
</feature>
<dbReference type="PANTHER" id="PTHR11096:SF0">
    <property type="entry name" value="RNA 3'-TERMINAL PHOSPHATE CYCLASE"/>
    <property type="match status" value="1"/>
</dbReference>
<dbReference type="RefSeq" id="WP_247379292.1">
    <property type="nucleotide sequence ID" value="NZ_JALLGV010000007.1"/>
</dbReference>
<dbReference type="EMBL" id="JBHUDJ010000002">
    <property type="protein sequence ID" value="MFD1586639.1"/>
    <property type="molecule type" value="Genomic_DNA"/>
</dbReference>
<dbReference type="SUPFAM" id="SSF55205">
    <property type="entry name" value="EPT/RTPC-like"/>
    <property type="match status" value="1"/>
</dbReference>
<dbReference type="EC" id="6.5.1.4" evidence="5 6"/>
<comment type="function">
    <text evidence="5">Catalyzes the conversion of 3'-phosphate to a 2',3'-cyclic phosphodiester at the end of RNA. The mechanism of action of the enzyme occurs in 3 steps: (A) adenylation of the enzyme by ATP; (B) transfer of adenylate to an RNA-N3'P to produce RNA-N3'PP5'A; (C) and attack of the adjacent 2'-hydroxyl on the 3'-phosphorus in the diester linkage to produce the cyclic end product. The biological role of this enzyme is unknown but it is likely to function in some aspects of cellular RNA processing.</text>
</comment>
<keyword evidence="10" id="KW-1185">Reference proteome</keyword>
<gene>
    <name evidence="5 9" type="primary">rtcA</name>
    <name evidence="9" type="ORF">ACFR9U_06565</name>
</gene>
<comment type="subcellular location">
    <subcellularLocation>
        <location evidence="5">Cytoplasm</location>
    </subcellularLocation>
</comment>
<comment type="caution">
    <text evidence="9">The sequence shown here is derived from an EMBL/GenBank/DDBJ whole genome shotgun (WGS) entry which is preliminary data.</text>
</comment>
<keyword evidence="5" id="KW-0067">ATP-binding</keyword>
<evidence type="ECO:0000256" key="3">
    <source>
        <dbReference type="ARBA" id="ARBA00022598"/>
    </source>
</evidence>